<dbReference type="Gene3D" id="3.40.50.2300">
    <property type="match status" value="1"/>
</dbReference>
<dbReference type="HOGENOM" id="CLU_000445_69_15_2"/>
<dbReference type="SUPFAM" id="SSF52172">
    <property type="entry name" value="CheY-like"/>
    <property type="match status" value="1"/>
</dbReference>
<dbReference type="RefSeq" id="WP_052661897.1">
    <property type="nucleotide sequence ID" value="NZ_CP011070.1"/>
</dbReference>
<accession>A0A0D5C3V6</accession>
<dbReference type="Proteomes" id="UP000032408">
    <property type="component" value="Chromosome"/>
</dbReference>
<evidence type="ECO:0000259" key="1">
    <source>
        <dbReference type="PROSITE" id="PS50110"/>
    </source>
</evidence>
<keyword evidence="3" id="KW-1185">Reference proteome</keyword>
<dbReference type="AlphaFoldDB" id="A0A0D5C3V6"/>
<evidence type="ECO:0000313" key="2">
    <source>
        <dbReference type="EMBL" id="AJW71087.1"/>
    </source>
</evidence>
<reference evidence="2 3" key="2">
    <citation type="journal article" date="2016" name="ISME J.">
        <title>Physiological and genomic characterization of two novel marine thaumarchaeal strains indicates niche differentiation.</title>
        <authorList>
            <person name="Bayer B."/>
            <person name="Vojvoda J."/>
            <person name="Offre P."/>
            <person name="Alves R.J."/>
            <person name="Elisabeth N.H."/>
            <person name="Garcia J.A."/>
            <person name="Volland J.M."/>
            <person name="Srivastava A."/>
            <person name="Schleper C."/>
            <person name="Herndl G.J."/>
        </authorList>
    </citation>
    <scope>NUCLEOTIDE SEQUENCE [LARGE SCALE GENOMIC DNA]</scope>
    <source>
        <strain evidence="2 3">NF5</strain>
    </source>
</reference>
<dbReference type="GeneID" id="24820588"/>
<reference evidence="3" key="1">
    <citation type="submission" date="2015-03" db="EMBL/GenBank/DDBJ databases">
        <title>Characterization of two novel Thaumarchaeota isolated from the Northern Adriatic Sea.</title>
        <authorList>
            <person name="Bayer B."/>
            <person name="Vojvoda J."/>
            <person name="Offre P."/>
            <person name="Srivastava A."/>
            <person name="Elisabeth N."/>
            <person name="Garcia J.A.L."/>
            <person name="Schleper C."/>
            <person name="Herndl G.J."/>
        </authorList>
    </citation>
    <scope>NUCLEOTIDE SEQUENCE [LARGE SCALE GENOMIC DNA]</scope>
    <source>
        <strain evidence="3">NF5</strain>
    </source>
</reference>
<dbReference type="PANTHER" id="PTHR43228">
    <property type="entry name" value="TWO-COMPONENT RESPONSE REGULATOR"/>
    <property type="match status" value="1"/>
</dbReference>
<dbReference type="PROSITE" id="PS50110">
    <property type="entry name" value="RESPONSE_REGULATORY"/>
    <property type="match status" value="1"/>
</dbReference>
<dbReference type="SMART" id="SM00448">
    <property type="entry name" value="REC"/>
    <property type="match status" value="1"/>
</dbReference>
<name>A0A0D5C3V6_9ARCH</name>
<dbReference type="GO" id="GO:0000160">
    <property type="term" value="P:phosphorelay signal transduction system"/>
    <property type="evidence" value="ECO:0007669"/>
    <property type="project" value="InterPro"/>
</dbReference>
<dbReference type="InterPro" id="IPR011006">
    <property type="entry name" value="CheY-like_superfamily"/>
</dbReference>
<dbReference type="STRING" id="1580092.NADRNF5_1402"/>
<proteinExistence type="predicted"/>
<protein>
    <submittedName>
        <fullName evidence="2">Response regulator receiver protein (Modular protein)</fullName>
    </submittedName>
</protein>
<dbReference type="InterPro" id="IPR001789">
    <property type="entry name" value="Sig_transdc_resp-reg_receiver"/>
</dbReference>
<evidence type="ECO:0000313" key="3">
    <source>
        <dbReference type="Proteomes" id="UP000032408"/>
    </source>
</evidence>
<dbReference type="Pfam" id="PF00072">
    <property type="entry name" value="Response_reg"/>
    <property type="match status" value="1"/>
</dbReference>
<dbReference type="InterPro" id="IPR052048">
    <property type="entry name" value="ST_Response_Regulator"/>
</dbReference>
<dbReference type="PANTHER" id="PTHR43228:SF1">
    <property type="entry name" value="TWO-COMPONENT RESPONSE REGULATOR ARR22"/>
    <property type="match status" value="1"/>
</dbReference>
<feature type="domain" description="Response regulatory" evidence="1">
    <location>
        <begin position="44"/>
        <end position="158"/>
    </location>
</feature>
<dbReference type="KEGG" id="nin:NADRNF5_1402"/>
<sequence length="161" mass="18130">MPYKQLGYRENLKNSAQIEQTSSLIQLNLKIIGDYMMVSEVKHTCIIIDDMKSHQFLLSQMVEICGLEVIGVGENGKVAIELFQNLKPDIVFLDMRMPKYDGFFAIDGINKIDDSAKIVAVTADTTSDTFGKLNSLHIPVLSKPYTMETLQKIVDEELVQN</sequence>
<dbReference type="EMBL" id="CP011070">
    <property type="protein sequence ID" value="AJW71087.1"/>
    <property type="molecule type" value="Genomic_DNA"/>
</dbReference>
<dbReference type="OrthoDB" id="9652at2157"/>
<gene>
    <name evidence="2" type="ORF">NADRNF5_1402</name>
</gene>
<organism evidence="2 3">
    <name type="scientific">Nitrosopumilus adriaticus</name>
    <dbReference type="NCBI Taxonomy" id="1580092"/>
    <lineage>
        <taxon>Archaea</taxon>
        <taxon>Nitrososphaerota</taxon>
        <taxon>Nitrososphaeria</taxon>
        <taxon>Nitrosopumilales</taxon>
        <taxon>Nitrosopumilaceae</taxon>
        <taxon>Nitrosopumilus</taxon>
    </lineage>
</organism>